<feature type="domain" description="Nitroreductase" evidence="4">
    <location>
        <begin position="7"/>
        <end position="196"/>
    </location>
</feature>
<dbReference type="AlphaFoldDB" id="A0A3B1BV77"/>
<dbReference type="EMBL" id="UOFY01000028">
    <property type="protein sequence ID" value="VAX08577.1"/>
    <property type="molecule type" value="Genomic_DNA"/>
</dbReference>
<evidence type="ECO:0000256" key="3">
    <source>
        <dbReference type="ARBA" id="ARBA00023002"/>
    </source>
</evidence>
<evidence type="ECO:0000256" key="2">
    <source>
        <dbReference type="ARBA" id="ARBA00022643"/>
    </source>
</evidence>
<dbReference type="InterPro" id="IPR000415">
    <property type="entry name" value="Nitroreductase-like"/>
</dbReference>
<dbReference type="InterPro" id="IPR050627">
    <property type="entry name" value="Nitroreductase/BluB"/>
</dbReference>
<evidence type="ECO:0000256" key="1">
    <source>
        <dbReference type="ARBA" id="ARBA00022630"/>
    </source>
</evidence>
<name>A0A3B1BV77_9ZZZZ</name>
<dbReference type="Gene3D" id="3.40.109.10">
    <property type="entry name" value="NADH Oxidase"/>
    <property type="match status" value="1"/>
</dbReference>
<dbReference type="CDD" id="cd02136">
    <property type="entry name" value="PnbA_NfnB-like"/>
    <property type="match status" value="1"/>
</dbReference>
<accession>A0A3B1BV77</accession>
<sequence>MDILQAINERQSIRAYLDTPVSRETVYAILDAARWAASGVNTQPWQVVVVTGETQQRLGDNIIAAREHNQKENPDYDYYPEKWVEPWRGRRLQCGLRMYKALNIGRKEERKRKQAWYRNYHFFGAPVGLLFFVNKNLGHGSLLDMGLFLQNIMLAARHYDLATCPQASLAEYPDIIREVLQLSDELQVLGGMALGYADMEQPINQYRLPRIEVEDFTRWYD</sequence>
<organism evidence="5">
    <name type="scientific">hydrothermal vent metagenome</name>
    <dbReference type="NCBI Taxonomy" id="652676"/>
    <lineage>
        <taxon>unclassified sequences</taxon>
        <taxon>metagenomes</taxon>
        <taxon>ecological metagenomes</taxon>
    </lineage>
</organism>
<keyword evidence="1" id="KW-0285">Flavoprotein</keyword>
<proteinExistence type="predicted"/>
<dbReference type="InterPro" id="IPR029479">
    <property type="entry name" value="Nitroreductase"/>
</dbReference>
<keyword evidence="3" id="KW-0560">Oxidoreductase</keyword>
<dbReference type="PANTHER" id="PTHR23026">
    <property type="entry name" value="NADPH NITROREDUCTASE"/>
    <property type="match status" value="1"/>
</dbReference>
<dbReference type="SUPFAM" id="SSF55469">
    <property type="entry name" value="FMN-dependent nitroreductase-like"/>
    <property type="match status" value="1"/>
</dbReference>
<reference evidence="5" key="1">
    <citation type="submission" date="2018-06" db="EMBL/GenBank/DDBJ databases">
        <authorList>
            <person name="Zhirakovskaya E."/>
        </authorList>
    </citation>
    <scope>NUCLEOTIDE SEQUENCE</scope>
</reference>
<gene>
    <name evidence="5" type="ORF">MNBD_GAMMA25-835</name>
</gene>
<keyword evidence="2" id="KW-0288">FMN</keyword>
<evidence type="ECO:0000313" key="5">
    <source>
        <dbReference type="EMBL" id="VAX08577.1"/>
    </source>
</evidence>
<protein>
    <submittedName>
        <fullName evidence="5">Nitroreductase</fullName>
    </submittedName>
</protein>
<dbReference type="Pfam" id="PF00881">
    <property type="entry name" value="Nitroreductase"/>
    <property type="match status" value="1"/>
</dbReference>
<dbReference type="PANTHER" id="PTHR23026:SF90">
    <property type="entry name" value="IODOTYROSINE DEIODINASE 1"/>
    <property type="match status" value="1"/>
</dbReference>
<dbReference type="GO" id="GO:0016491">
    <property type="term" value="F:oxidoreductase activity"/>
    <property type="evidence" value="ECO:0007669"/>
    <property type="project" value="UniProtKB-KW"/>
</dbReference>
<evidence type="ECO:0000259" key="4">
    <source>
        <dbReference type="Pfam" id="PF00881"/>
    </source>
</evidence>